<feature type="coiled-coil region" evidence="9">
    <location>
        <begin position="460"/>
        <end position="487"/>
    </location>
</feature>
<dbReference type="InterPro" id="IPR027417">
    <property type="entry name" value="P-loop_NTPase"/>
</dbReference>
<keyword evidence="5" id="KW-0238">DNA-binding</keyword>
<dbReference type="STRING" id="703135.A0A2A9NIU3"/>
<dbReference type="GO" id="GO:0030983">
    <property type="term" value="F:mismatched DNA binding"/>
    <property type="evidence" value="ECO:0007669"/>
    <property type="project" value="InterPro"/>
</dbReference>
<comment type="subunit">
    <text evidence="7">Heterodimer consisting of MSH2-MSH3 (MutS beta). Forms a ternary complex with MutL alpha (MLH1-PMS1).</text>
</comment>
<dbReference type="FunFam" id="3.40.50.300:FF:000870">
    <property type="entry name" value="MutS protein homolog 4"/>
    <property type="match status" value="1"/>
</dbReference>
<dbReference type="SUPFAM" id="SSF52540">
    <property type="entry name" value="P-loop containing nucleoside triphosphate hydrolases"/>
    <property type="match status" value="1"/>
</dbReference>
<dbReference type="SUPFAM" id="SSF53150">
    <property type="entry name" value="DNA repair protein MutS, domain II"/>
    <property type="match status" value="1"/>
</dbReference>
<evidence type="ECO:0000256" key="4">
    <source>
        <dbReference type="ARBA" id="ARBA00022840"/>
    </source>
</evidence>
<dbReference type="InterPro" id="IPR007696">
    <property type="entry name" value="DNA_mismatch_repair_MutS_core"/>
</dbReference>
<evidence type="ECO:0000256" key="5">
    <source>
        <dbReference type="ARBA" id="ARBA00023125"/>
    </source>
</evidence>
<keyword evidence="13" id="KW-1185">Reference proteome</keyword>
<evidence type="ECO:0000256" key="7">
    <source>
        <dbReference type="ARBA" id="ARBA00025902"/>
    </source>
</evidence>
<proteinExistence type="inferred from homology"/>
<dbReference type="OrthoDB" id="276261at2759"/>
<dbReference type="PANTHER" id="PTHR11361:SF21">
    <property type="entry name" value="MUTS PROTEIN HOMOLOG 4"/>
    <property type="match status" value="1"/>
</dbReference>
<keyword evidence="4" id="KW-0067">ATP-binding</keyword>
<keyword evidence="6" id="KW-0469">Meiosis</keyword>
<evidence type="ECO:0000256" key="10">
    <source>
        <dbReference type="SAM" id="MobiDB-lite"/>
    </source>
</evidence>
<evidence type="ECO:0000313" key="13">
    <source>
        <dbReference type="Proteomes" id="UP000242287"/>
    </source>
</evidence>
<dbReference type="SMART" id="SM00534">
    <property type="entry name" value="MUTSac"/>
    <property type="match status" value="1"/>
</dbReference>
<protein>
    <recommendedName>
        <fullName evidence="2 8">DNA mismatch repair protein MSH3</fullName>
    </recommendedName>
    <alternativeName>
        <fullName evidence="2 8">DNA mismatch repair protein MSH3</fullName>
    </alternativeName>
</protein>
<evidence type="ECO:0000256" key="2">
    <source>
        <dbReference type="ARBA" id="ARBA00022151"/>
    </source>
</evidence>
<dbReference type="SMART" id="SM00533">
    <property type="entry name" value="MUTSd"/>
    <property type="match status" value="1"/>
</dbReference>
<dbReference type="Pfam" id="PF00488">
    <property type="entry name" value="MutS_V"/>
    <property type="match status" value="1"/>
</dbReference>
<feature type="region of interest" description="Disordered" evidence="10">
    <location>
        <begin position="1"/>
        <end position="23"/>
    </location>
</feature>
<dbReference type="EMBL" id="KZ302072">
    <property type="protein sequence ID" value="PFH48211.1"/>
    <property type="molecule type" value="Genomic_DNA"/>
</dbReference>
<evidence type="ECO:0000256" key="6">
    <source>
        <dbReference type="ARBA" id="ARBA00023254"/>
    </source>
</evidence>
<dbReference type="InterPro" id="IPR011184">
    <property type="entry name" value="DNA_mismatch_repair_Msh2"/>
</dbReference>
<dbReference type="GO" id="GO:0140664">
    <property type="term" value="F:ATP-dependent DNA damage sensor activity"/>
    <property type="evidence" value="ECO:0007669"/>
    <property type="project" value="InterPro"/>
</dbReference>
<accession>A0A2A9NIU3</accession>
<dbReference type="GO" id="GO:0007131">
    <property type="term" value="P:reciprocal meiotic recombination"/>
    <property type="evidence" value="ECO:0007669"/>
    <property type="project" value="TreeGrafter"/>
</dbReference>
<dbReference type="GO" id="GO:0005524">
    <property type="term" value="F:ATP binding"/>
    <property type="evidence" value="ECO:0007669"/>
    <property type="project" value="UniProtKB-KW"/>
</dbReference>
<evidence type="ECO:0000256" key="3">
    <source>
        <dbReference type="ARBA" id="ARBA00022741"/>
    </source>
</evidence>
<dbReference type="Proteomes" id="UP000242287">
    <property type="component" value="Unassembled WGS sequence"/>
</dbReference>
<keyword evidence="9" id="KW-0175">Coiled coil</keyword>
<dbReference type="InterPro" id="IPR036187">
    <property type="entry name" value="DNA_mismatch_repair_MutS_sf"/>
</dbReference>
<evidence type="ECO:0000256" key="1">
    <source>
        <dbReference type="ARBA" id="ARBA00006271"/>
    </source>
</evidence>
<evidence type="ECO:0000313" key="12">
    <source>
        <dbReference type="EMBL" id="PFH48211.1"/>
    </source>
</evidence>
<dbReference type="InterPro" id="IPR045076">
    <property type="entry name" value="MutS"/>
</dbReference>
<keyword evidence="3" id="KW-0547">Nucleotide-binding</keyword>
<dbReference type="Pfam" id="PF05192">
    <property type="entry name" value="MutS_III"/>
    <property type="match status" value="1"/>
</dbReference>
<comment type="similarity">
    <text evidence="1">Belongs to the DNA mismatch repair MutS family.</text>
</comment>
<dbReference type="AlphaFoldDB" id="A0A2A9NIU3"/>
<dbReference type="Gene3D" id="3.30.420.110">
    <property type="entry name" value="MutS, connector domain"/>
    <property type="match status" value="1"/>
</dbReference>
<reference evidence="12 13" key="1">
    <citation type="submission" date="2014-02" db="EMBL/GenBank/DDBJ databases">
        <title>Transposable element dynamics among asymbiotic and ectomycorrhizal Amanita fungi.</title>
        <authorList>
            <consortium name="DOE Joint Genome Institute"/>
            <person name="Hess J."/>
            <person name="Skrede I."/>
            <person name="Wolfe B."/>
            <person name="LaButti K."/>
            <person name="Ohm R.A."/>
            <person name="Grigoriev I.V."/>
            <person name="Pringle A."/>
        </authorList>
    </citation>
    <scope>NUCLEOTIDE SEQUENCE [LARGE SCALE GENOMIC DNA]</scope>
    <source>
        <strain evidence="12 13">SKay4041</strain>
    </source>
</reference>
<dbReference type="PROSITE" id="PS00486">
    <property type="entry name" value="DNA_MISMATCH_REPAIR_2"/>
    <property type="match status" value="1"/>
</dbReference>
<evidence type="ECO:0000256" key="8">
    <source>
        <dbReference type="ARBA" id="ARBA00073774"/>
    </source>
</evidence>
<dbReference type="Pfam" id="PF05190">
    <property type="entry name" value="MutS_IV"/>
    <property type="match status" value="1"/>
</dbReference>
<dbReference type="Gene3D" id="3.40.50.300">
    <property type="entry name" value="P-loop containing nucleotide triphosphate hydrolases"/>
    <property type="match status" value="1"/>
</dbReference>
<dbReference type="Gene3D" id="1.10.1420.10">
    <property type="match status" value="2"/>
</dbReference>
<dbReference type="SUPFAM" id="SSF48334">
    <property type="entry name" value="DNA repair protein MutS, domain III"/>
    <property type="match status" value="1"/>
</dbReference>
<dbReference type="PANTHER" id="PTHR11361">
    <property type="entry name" value="DNA MISMATCH REPAIR PROTEIN MUTS FAMILY MEMBER"/>
    <property type="match status" value="1"/>
</dbReference>
<dbReference type="GO" id="GO:0005634">
    <property type="term" value="C:nucleus"/>
    <property type="evidence" value="ECO:0007669"/>
    <property type="project" value="TreeGrafter"/>
</dbReference>
<organism evidence="12 13">
    <name type="scientific">Amanita thiersii Skay4041</name>
    <dbReference type="NCBI Taxonomy" id="703135"/>
    <lineage>
        <taxon>Eukaryota</taxon>
        <taxon>Fungi</taxon>
        <taxon>Dikarya</taxon>
        <taxon>Basidiomycota</taxon>
        <taxon>Agaricomycotina</taxon>
        <taxon>Agaricomycetes</taxon>
        <taxon>Agaricomycetidae</taxon>
        <taxon>Agaricales</taxon>
        <taxon>Pluteineae</taxon>
        <taxon>Amanitaceae</taxon>
        <taxon>Amanita</taxon>
    </lineage>
</organism>
<evidence type="ECO:0000256" key="9">
    <source>
        <dbReference type="SAM" id="Coils"/>
    </source>
</evidence>
<dbReference type="InterPro" id="IPR036678">
    <property type="entry name" value="MutS_con_dom_sf"/>
</dbReference>
<feature type="domain" description="DNA mismatch repair proteins mutS family" evidence="11">
    <location>
        <begin position="646"/>
        <end position="662"/>
    </location>
</feature>
<evidence type="ECO:0000259" key="11">
    <source>
        <dbReference type="PROSITE" id="PS00486"/>
    </source>
</evidence>
<gene>
    <name evidence="12" type="ORF">AMATHDRAFT_150385</name>
</gene>
<dbReference type="InterPro" id="IPR000432">
    <property type="entry name" value="DNA_mismatch_repair_MutS_C"/>
</dbReference>
<dbReference type="GO" id="GO:0006298">
    <property type="term" value="P:mismatch repair"/>
    <property type="evidence" value="ECO:0007669"/>
    <property type="project" value="InterPro"/>
</dbReference>
<name>A0A2A9NIU3_9AGAR</name>
<dbReference type="InterPro" id="IPR007861">
    <property type="entry name" value="DNA_mismatch_repair_MutS_clamp"/>
</dbReference>
<dbReference type="PIRSF" id="PIRSF005813">
    <property type="entry name" value="MSH2"/>
    <property type="match status" value="1"/>
</dbReference>
<sequence>MRPYTGQSRPTTGRPTTTRPATAASTIHEGRYVIAVLEGRGVAREVGMAALDKDTGHVMLVQLADCQTYVKTLHQMHLHTPCLVLVPDTFLSAADAALVPTKNRSCSTSVLVEYIEEEFSGVGIEPVARKYWNDAGGLEFIMQLCVDDDERAGTILAVSHKYYALSAACALFKHAEVKLNLRFAAASLRMRYVPIDGTMMIDPESARNLELIGNLIHHKSNHSLLGVLNHTFTPMAARLLRLNLLSPITVQRTIEARLDVVEVEFVKSEDRFTDVKDALKALVKIDLDKLIVSLASSEARPTNAAKPASQRVMQMLNLRNVVKNLPLLRQALAGSRPSLLVYVSEMLLDERLDRIGEAICENLNEDSLPSKGGIGAINARVYAVRANRNPLLDVARETYKENISDIFQLNCRLCDEHNLPLSLLYQDTGFVFTLKKTDLQAAGRELPTSFINVVIRKGKLVFSSMELKKLNARMKDALEEALMLSDKIISDLVAEIILDVSALYKASEAVALIDMLWSFSHSSITRPEFTGTLAIKAGRHPILETVQSAGTIIANDVYCDGSSTFQMIQGPKLALLGKSTYLRQVALLTILAMCGCFVPAEYASFRIHDALLTRLSNDDDLERSLSTFASEMASSAMILSLATPRSLVLIDELGRGTSPIEGMGICHAIAEALIELKPFVFFATHFTELTATLSRKPNVINLHLSVQRSHRDKTNFGITFQYKILDGASEFMDHYGLELARLADLPEDVLVEGRSVAKVLRALHTQHERASESGKIFTRRRALIRLRTQLTQALEHSALPEEDLLEYIGRFQKEVATVILTSS</sequence>